<feature type="signal peptide" evidence="1">
    <location>
        <begin position="1"/>
        <end position="17"/>
    </location>
</feature>
<proteinExistence type="predicted"/>
<comment type="caution">
    <text evidence="2">The sequence shown here is derived from an EMBL/GenBank/DDBJ whole genome shotgun (WGS) entry which is preliminary data.</text>
</comment>
<dbReference type="SUPFAM" id="SSF50814">
    <property type="entry name" value="Lipocalins"/>
    <property type="match status" value="1"/>
</dbReference>
<dbReference type="GO" id="GO:0034632">
    <property type="term" value="F:retinol transmembrane transporter activity"/>
    <property type="evidence" value="ECO:0007669"/>
    <property type="project" value="InterPro"/>
</dbReference>
<dbReference type="GO" id="GO:0005501">
    <property type="term" value="F:retinoid binding"/>
    <property type="evidence" value="ECO:0007669"/>
    <property type="project" value="InterPro"/>
</dbReference>
<dbReference type="InterPro" id="IPR012674">
    <property type="entry name" value="Calycin"/>
</dbReference>
<gene>
    <name evidence="2" type="ORF">KP79_PYT15558</name>
</gene>
<dbReference type="InterPro" id="IPR002449">
    <property type="entry name" value="Retinol-bd/Purpurin"/>
</dbReference>
<feature type="chain" id="PRO_5012781198" evidence="1">
    <location>
        <begin position="18"/>
        <end position="285"/>
    </location>
</feature>
<keyword evidence="3" id="KW-1185">Reference proteome</keyword>
<dbReference type="Proteomes" id="UP000242188">
    <property type="component" value="Unassembled WGS sequence"/>
</dbReference>
<evidence type="ECO:0000313" key="2">
    <source>
        <dbReference type="EMBL" id="OWF47924.1"/>
    </source>
</evidence>
<dbReference type="PANTHER" id="PTHR11873:SF0">
    <property type="entry name" value="LIPOCALIN-RELATED PROTEIN"/>
    <property type="match status" value="1"/>
</dbReference>
<dbReference type="Gene3D" id="2.40.128.20">
    <property type="match status" value="1"/>
</dbReference>
<protein>
    <submittedName>
        <fullName evidence="2">Retinol-binding protein 4</fullName>
    </submittedName>
</protein>
<evidence type="ECO:0000313" key="3">
    <source>
        <dbReference type="Proteomes" id="UP000242188"/>
    </source>
</evidence>
<dbReference type="OrthoDB" id="565904at2759"/>
<keyword evidence="1" id="KW-0732">Signal</keyword>
<accession>A0A210QGP0</accession>
<sequence>MFLCVAVVLAVCGLGYGQSSCKTFDFKMQSDFNMTALEGYWYVVSSKIPGSVFWNAIAGETMNMHLHFTMLPFGRLEVMASRSRAPHGCFYSIHSAVPLPQSNLTKFDYLHTQYKLPGDSMWVVSTDYDGYAVTYGCDEVLPESGYCDPSKEAVYTLNRMQNGHTPEQLIKIENALNSVCVSARTLKPMQQLGECTFDPEHFPPQPPTTPVPPQTEANLNNPSIWVTLMRNLLAPNNGTGRQGHFMPNMQNSGMGFPFNSTTLSAPPVNNDIANHMRQWMNLFGK</sequence>
<organism evidence="2 3">
    <name type="scientific">Mizuhopecten yessoensis</name>
    <name type="common">Japanese scallop</name>
    <name type="synonym">Patinopecten yessoensis</name>
    <dbReference type="NCBI Taxonomy" id="6573"/>
    <lineage>
        <taxon>Eukaryota</taxon>
        <taxon>Metazoa</taxon>
        <taxon>Spiralia</taxon>
        <taxon>Lophotrochozoa</taxon>
        <taxon>Mollusca</taxon>
        <taxon>Bivalvia</taxon>
        <taxon>Autobranchia</taxon>
        <taxon>Pteriomorphia</taxon>
        <taxon>Pectinida</taxon>
        <taxon>Pectinoidea</taxon>
        <taxon>Pectinidae</taxon>
        <taxon>Mizuhopecten</taxon>
    </lineage>
</organism>
<reference evidence="2 3" key="1">
    <citation type="journal article" date="2017" name="Nat. Ecol. Evol.">
        <title>Scallop genome provides insights into evolution of bilaterian karyotype and development.</title>
        <authorList>
            <person name="Wang S."/>
            <person name="Zhang J."/>
            <person name="Jiao W."/>
            <person name="Li J."/>
            <person name="Xun X."/>
            <person name="Sun Y."/>
            <person name="Guo X."/>
            <person name="Huan P."/>
            <person name="Dong B."/>
            <person name="Zhang L."/>
            <person name="Hu X."/>
            <person name="Sun X."/>
            <person name="Wang J."/>
            <person name="Zhao C."/>
            <person name="Wang Y."/>
            <person name="Wang D."/>
            <person name="Huang X."/>
            <person name="Wang R."/>
            <person name="Lv J."/>
            <person name="Li Y."/>
            <person name="Zhang Z."/>
            <person name="Liu B."/>
            <person name="Lu W."/>
            <person name="Hui Y."/>
            <person name="Liang J."/>
            <person name="Zhou Z."/>
            <person name="Hou R."/>
            <person name="Li X."/>
            <person name="Liu Y."/>
            <person name="Li H."/>
            <person name="Ning X."/>
            <person name="Lin Y."/>
            <person name="Zhao L."/>
            <person name="Xing Q."/>
            <person name="Dou J."/>
            <person name="Li Y."/>
            <person name="Mao J."/>
            <person name="Guo H."/>
            <person name="Dou H."/>
            <person name="Li T."/>
            <person name="Mu C."/>
            <person name="Jiang W."/>
            <person name="Fu Q."/>
            <person name="Fu X."/>
            <person name="Miao Y."/>
            <person name="Liu J."/>
            <person name="Yu Q."/>
            <person name="Li R."/>
            <person name="Liao H."/>
            <person name="Li X."/>
            <person name="Kong Y."/>
            <person name="Jiang Z."/>
            <person name="Chourrout D."/>
            <person name="Li R."/>
            <person name="Bao Z."/>
        </authorList>
    </citation>
    <scope>NUCLEOTIDE SEQUENCE [LARGE SCALE GENOMIC DNA]</scope>
    <source>
        <strain evidence="2 3">PY_sf001</strain>
    </source>
</reference>
<evidence type="ECO:0000256" key="1">
    <source>
        <dbReference type="SAM" id="SignalP"/>
    </source>
</evidence>
<dbReference type="PANTHER" id="PTHR11873">
    <property type="entry name" value="RETINOL-BINDING PROTEIN 4"/>
    <property type="match status" value="1"/>
</dbReference>
<dbReference type="EMBL" id="NEDP02003748">
    <property type="protein sequence ID" value="OWF47924.1"/>
    <property type="molecule type" value="Genomic_DNA"/>
</dbReference>
<dbReference type="AlphaFoldDB" id="A0A210QGP0"/>
<name>A0A210QGP0_MIZYE</name>
<dbReference type="SMR" id="A0A210QGP0"/>